<feature type="active site" description="Charge relay system" evidence="5 6">
    <location>
        <position position="229"/>
    </location>
</feature>
<dbReference type="Proteomes" id="UP000540568">
    <property type="component" value="Unassembled WGS sequence"/>
</dbReference>
<keyword evidence="2 6" id="KW-0645">Protease</keyword>
<evidence type="ECO:0000256" key="4">
    <source>
        <dbReference type="ARBA" id="ARBA00022825"/>
    </source>
</evidence>
<dbReference type="Pfam" id="PF00082">
    <property type="entry name" value="Peptidase_S8"/>
    <property type="match status" value="1"/>
</dbReference>
<evidence type="ECO:0000256" key="5">
    <source>
        <dbReference type="PIRSR" id="PIRSR615500-1"/>
    </source>
</evidence>
<keyword evidence="4 6" id="KW-0720">Serine protease</keyword>
<dbReference type="CDD" id="cd07487">
    <property type="entry name" value="Peptidases_S8_1"/>
    <property type="match status" value="1"/>
</dbReference>
<dbReference type="Gene3D" id="3.50.30.30">
    <property type="match status" value="1"/>
</dbReference>
<name>A0A7W3J7F8_9MICO</name>
<evidence type="ECO:0000256" key="7">
    <source>
        <dbReference type="RuleBase" id="RU003355"/>
    </source>
</evidence>
<dbReference type="PRINTS" id="PR00723">
    <property type="entry name" value="SUBTILISIN"/>
</dbReference>
<dbReference type="RefSeq" id="WP_182615236.1">
    <property type="nucleotide sequence ID" value="NZ_BAAATF010000007.1"/>
</dbReference>
<accession>A0A7W3J7F8</accession>
<dbReference type="AlphaFoldDB" id="A0A7W3J7F8"/>
<dbReference type="InterPro" id="IPR023827">
    <property type="entry name" value="Peptidase_S8_Asp-AS"/>
</dbReference>
<dbReference type="GO" id="GO:0004252">
    <property type="term" value="F:serine-type endopeptidase activity"/>
    <property type="evidence" value="ECO:0007669"/>
    <property type="project" value="UniProtKB-UniRule"/>
</dbReference>
<gene>
    <name evidence="9" type="ORF">FHX71_001649</name>
</gene>
<proteinExistence type="inferred from homology"/>
<dbReference type="InterPro" id="IPR000209">
    <property type="entry name" value="Peptidase_S8/S53_dom"/>
</dbReference>
<dbReference type="PROSITE" id="PS00136">
    <property type="entry name" value="SUBTILASE_ASP"/>
    <property type="match status" value="1"/>
</dbReference>
<reference evidence="9 10" key="1">
    <citation type="submission" date="2020-07" db="EMBL/GenBank/DDBJ databases">
        <title>Sequencing the genomes of 1000 actinobacteria strains.</title>
        <authorList>
            <person name="Klenk H.-P."/>
        </authorList>
    </citation>
    <scope>NUCLEOTIDE SEQUENCE [LARGE SCALE GENOMIC DNA]</scope>
    <source>
        <strain evidence="9 10">DSM 44121</strain>
    </source>
</reference>
<dbReference type="EMBL" id="JACGWV010000001">
    <property type="protein sequence ID" value="MBA8807707.1"/>
    <property type="molecule type" value="Genomic_DNA"/>
</dbReference>
<dbReference type="InterPro" id="IPR050131">
    <property type="entry name" value="Peptidase_S8_subtilisin-like"/>
</dbReference>
<evidence type="ECO:0000313" key="9">
    <source>
        <dbReference type="EMBL" id="MBA8807707.1"/>
    </source>
</evidence>
<protein>
    <submittedName>
        <fullName evidence="9">Subtilisin family serine protease</fullName>
    </submittedName>
</protein>
<feature type="domain" description="Peptidase S8/S53" evidence="8">
    <location>
        <begin position="220"/>
        <end position="471"/>
    </location>
</feature>
<evidence type="ECO:0000256" key="6">
    <source>
        <dbReference type="PROSITE-ProRule" id="PRU01240"/>
    </source>
</evidence>
<dbReference type="InterPro" id="IPR046450">
    <property type="entry name" value="PA_dom_sf"/>
</dbReference>
<dbReference type="InterPro" id="IPR023828">
    <property type="entry name" value="Peptidase_S8_Ser-AS"/>
</dbReference>
<dbReference type="SUPFAM" id="SSF52743">
    <property type="entry name" value="Subtilisin-like"/>
    <property type="match status" value="1"/>
</dbReference>
<organism evidence="9 10">
    <name type="scientific">Promicromonospora sukumoe</name>
    <dbReference type="NCBI Taxonomy" id="88382"/>
    <lineage>
        <taxon>Bacteria</taxon>
        <taxon>Bacillati</taxon>
        <taxon>Actinomycetota</taxon>
        <taxon>Actinomycetes</taxon>
        <taxon>Micrococcales</taxon>
        <taxon>Promicromonosporaceae</taxon>
        <taxon>Promicromonospora</taxon>
    </lineage>
</organism>
<dbReference type="SUPFAM" id="SSF52025">
    <property type="entry name" value="PA domain"/>
    <property type="match status" value="1"/>
</dbReference>
<dbReference type="PROSITE" id="PS00138">
    <property type="entry name" value="SUBTILASE_SER"/>
    <property type="match status" value="1"/>
</dbReference>
<dbReference type="GO" id="GO:0006508">
    <property type="term" value="P:proteolysis"/>
    <property type="evidence" value="ECO:0007669"/>
    <property type="project" value="UniProtKB-KW"/>
</dbReference>
<dbReference type="Gene3D" id="3.40.50.200">
    <property type="entry name" value="Peptidase S8/S53 domain"/>
    <property type="match status" value="1"/>
</dbReference>
<evidence type="ECO:0000256" key="2">
    <source>
        <dbReference type="ARBA" id="ARBA00022670"/>
    </source>
</evidence>
<evidence type="ECO:0000259" key="8">
    <source>
        <dbReference type="Pfam" id="PF00082"/>
    </source>
</evidence>
<keyword evidence="3 6" id="KW-0378">Hydrolase</keyword>
<dbReference type="InterPro" id="IPR036852">
    <property type="entry name" value="Peptidase_S8/S53_dom_sf"/>
</dbReference>
<feature type="active site" description="Charge relay system" evidence="5 6">
    <location>
        <position position="261"/>
    </location>
</feature>
<dbReference type="PANTHER" id="PTHR43806">
    <property type="entry name" value="PEPTIDASE S8"/>
    <property type="match status" value="1"/>
</dbReference>
<dbReference type="InterPro" id="IPR015500">
    <property type="entry name" value="Peptidase_S8_subtilisin-rel"/>
</dbReference>
<comment type="caution">
    <text evidence="9">The sequence shown here is derived from an EMBL/GenBank/DDBJ whole genome shotgun (WGS) entry which is preliminary data.</text>
</comment>
<dbReference type="PANTHER" id="PTHR43806:SF65">
    <property type="entry name" value="SERINE PROTEASE APRX"/>
    <property type="match status" value="1"/>
</dbReference>
<sequence>MIAGLVGAIVGVTTTEMAAASNDPSDTTPATLGSAATSVTLLTGDTVRVTALDGRRSATIEPAEGREAVTVHQLEIDGELHVLPQDALPYVADDALDLELFSIDALIDQGYDDASTDTLPVIATYGEGMRAQDVEAFAGAEPENLLESIDGQALAVDKSRAGGFWASITSGDVGAASAGGAADLAGGVEKLWLDGKVEVDLHESTAQIGAPAAWEAGLDGTGATVAVLDTGIDATHPDLVGKVVAQENFTPESSPYDGHGHGTHVAATVAGTGAGSGGLRAGVAPGADLIVGKVLDDSGSGSESEVIAGMQWAAESGADVVNMSLGGDPTDGTDPMSLAVDELSAAHDTLFVVAAGNSGPGASTVGSPGAATTALTVGAVDRDESLAEFSSRGPRVGDLAVKPEITAPGVGIVAARSGGTSMGTPVDALYTGASGTSMASPHVAGAAAILAAQHPGWSSSALKDALVSTAAPADLGVYEQGGGRVDVARVTTQEVVATGSLSLGAFDDGDTDTVTRDVSWTNSGDTDVELDLELALTNARGDSPGDAITVDGDTVTVPAGETVTAPLTVDVAALPVGQFTGWLTARAGDVVARTTVAVTKDPPVHTVTLRGLGRDGKDAQASPVALFGADPRFDVVTFDSATETRTIELAEGTYFLHAAIDGADERDTSVVVDPDLEVTGDMELVLDARTANHVEIETPKPSVARGTLGFTTYRQLGSRSFTNSTMKFDGTSDIYVTPTDRAEGGEFEFTSRWQLSAPMLRAEEPGLRGLSLTPRYEQHSPEADVRGFVPVVDVGQGRPEDYAGRRDVRGAIAVAHLEDKGATDDAVAAAVRAGAVLLLIAPPADDLWWVSFTGQGPRMALPTAVLSAQEAQQVADRLERGFPKLRLRLDGDQQVPYRYDVVQVSADRVPERVRHTVSSRNTTTVTANYHSMGGEDWAKEQRFAWRPWQSTTIVERQHELREAQSRTEYVSSGDPDTLWRQHVLHYSSWDSFNPLIGGSVHDTRTYRPGERITYDWFGGVQRPVVGGAQRTGDSLRLDAAEFVQGPGETYQRAAVPEESTSRVLEDGVVIGEGAGLSGTYPATKRSATYRVELSTRRDDPEWTFGTATDSVWTFRSERPRSGATSSLPLMRVDYDVPVGLDNLVSTKGSTHDVRLTVAHPGVQRAPRVTSVEAWASFDDGRTWDKVRVDRHRDGFDAEVRHRGQDGPVSLKVRATDSDGSTVTQSVVRAYGLD</sequence>
<evidence type="ECO:0000313" key="10">
    <source>
        <dbReference type="Proteomes" id="UP000540568"/>
    </source>
</evidence>
<feature type="active site" description="Charge relay system" evidence="5 6">
    <location>
        <position position="437"/>
    </location>
</feature>
<evidence type="ECO:0000256" key="3">
    <source>
        <dbReference type="ARBA" id="ARBA00022801"/>
    </source>
</evidence>
<dbReference type="PROSITE" id="PS51892">
    <property type="entry name" value="SUBTILASE"/>
    <property type="match status" value="1"/>
</dbReference>
<keyword evidence="10" id="KW-1185">Reference proteome</keyword>
<comment type="similarity">
    <text evidence="1 6 7">Belongs to the peptidase S8 family.</text>
</comment>
<evidence type="ECO:0000256" key="1">
    <source>
        <dbReference type="ARBA" id="ARBA00011073"/>
    </source>
</evidence>